<keyword evidence="2" id="KW-0732">Signal</keyword>
<accession>A0AAD2PY75</accession>
<reference evidence="3" key="1">
    <citation type="submission" date="2023-08" db="EMBL/GenBank/DDBJ databases">
        <authorList>
            <person name="Audoor S."/>
            <person name="Bilcke G."/>
        </authorList>
    </citation>
    <scope>NUCLEOTIDE SEQUENCE</scope>
</reference>
<dbReference type="InterPro" id="IPR008972">
    <property type="entry name" value="Cupredoxin"/>
</dbReference>
<dbReference type="Proteomes" id="UP001295423">
    <property type="component" value="Unassembled WGS sequence"/>
</dbReference>
<name>A0AAD2PY75_9STRA</name>
<dbReference type="EMBL" id="CAKOGP040002491">
    <property type="protein sequence ID" value="CAJ1970298.1"/>
    <property type="molecule type" value="Genomic_DNA"/>
</dbReference>
<evidence type="ECO:0000313" key="3">
    <source>
        <dbReference type="EMBL" id="CAJ1970298.1"/>
    </source>
</evidence>
<organism evidence="3 4">
    <name type="scientific">Cylindrotheca closterium</name>
    <dbReference type="NCBI Taxonomy" id="2856"/>
    <lineage>
        <taxon>Eukaryota</taxon>
        <taxon>Sar</taxon>
        <taxon>Stramenopiles</taxon>
        <taxon>Ochrophyta</taxon>
        <taxon>Bacillariophyta</taxon>
        <taxon>Bacillariophyceae</taxon>
        <taxon>Bacillariophycidae</taxon>
        <taxon>Bacillariales</taxon>
        <taxon>Bacillariaceae</taxon>
        <taxon>Cylindrotheca</taxon>
    </lineage>
</organism>
<sequence>MFKLSFLLSFLAIFNISNAEIIEWNLQESLMPYAPIAMFAGDTITFQYPGDNIDVFLHPSGSCNDTGAELVGAAGAGNATYTFKDSQIDTNVTFACQHWNFCSEFGMIIDVLVMEPPPSSSPTMAPSKTAAPTTSEPTAAPVARATPPPTSSSGTPPDTPTTNQAQPESGAASMGAAVSLLLSAFVLSM</sequence>
<evidence type="ECO:0000256" key="1">
    <source>
        <dbReference type="SAM" id="MobiDB-lite"/>
    </source>
</evidence>
<comment type="caution">
    <text evidence="3">The sequence shown here is derived from an EMBL/GenBank/DDBJ whole genome shotgun (WGS) entry which is preliminary data.</text>
</comment>
<proteinExistence type="predicted"/>
<feature type="chain" id="PRO_5042020219" description="Phytocyanin domain-containing protein" evidence="2">
    <location>
        <begin position="20"/>
        <end position="189"/>
    </location>
</feature>
<gene>
    <name evidence="3" type="ORF">CYCCA115_LOCUS24318</name>
</gene>
<evidence type="ECO:0000313" key="4">
    <source>
        <dbReference type="Proteomes" id="UP001295423"/>
    </source>
</evidence>
<feature type="compositionally biased region" description="Low complexity" evidence="1">
    <location>
        <begin position="121"/>
        <end position="162"/>
    </location>
</feature>
<evidence type="ECO:0000256" key="2">
    <source>
        <dbReference type="SAM" id="SignalP"/>
    </source>
</evidence>
<feature type="signal peptide" evidence="2">
    <location>
        <begin position="1"/>
        <end position="19"/>
    </location>
</feature>
<dbReference type="AlphaFoldDB" id="A0AAD2PY75"/>
<protein>
    <recommendedName>
        <fullName evidence="5">Phytocyanin domain-containing protein</fullName>
    </recommendedName>
</protein>
<dbReference type="SUPFAM" id="SSF49503">
    <property type="entry name" value="Cupredoxins"/>
    <property type="match status" value="1"/>
</dbReference>
<evidence type="ECO:0008006" key="5">
    <source>
        <dbReference type="Google" id="ProtNLM"/>
    </source>
</evidence>
<feature type="region of interest" description="Disordered" evidence="1">
    <location>
        <begin position="118"/>
        <end position="171"/>
    </location>
</feature>
<keyword evidence="4" id="KW-1185">Reference proteome</keyword>